<proteinExistence type="predicted"/>
<gene>
    <name evidence="2" type="ORF">BECKFW1821C_GA0114237_10862</name>
</gene>
<organism evidence="2">
    <name type="scientific">Candidatus Kentrum sp. FW</name>
    <dbReference type="NCBI Taxonomy" id="2126338"/>
    <lineage>
        <taxon>Bacteria</taxon>
        <taxon>Pseudomonadati</taxon>
        <taxon>Pseudomonadota</taxon>
        <taxon>Gammaproteobacteria</taxon>
        <taxon>Candidatus Kentrum</taxon>
    </lineage>
</organism>
<dbReference type="AlphaFoldDB" id="A0A450U0E5"/>
<evidence type="ECO:0000259" key="1">
    <source>
        <dbReference type="Pfam" id="PF13614"/>
    </source>
</evidence>
<reference evidence="2" key="1">
    <citation type="submission" date="2019-02" db="EMBL/GenBank/DDBJ databases">
        <authorList>
            <person name="Gruber-Vodicka R. H."/>
            <person name="Seah K. B. B."/>
        </authorList>
    </citation>
    <scope>NUCLEOTIDE SEQUENCE</scope>
    <source>
        <strain evidence="2">BECK_BZ131</strain>
    </source>
</reference>
<evidence type="ECO:0000313" key="2">
    <source>
        <dbReference type="EMBL" id="VFJ75712.1"/>
    </source>
</evidence>
<dbReference type="Gene3D" id="3.40.50.300">
    <property type="entry name" value="P-loop containing nucleotide triphosphate hydrolases"/>
    <property type="match status" value="1"/>
</dbReference>
<dbReference type="SUPFAM" id="SSF52540">
    <property type="entry name" value="P-loop containing nucleoside triphosphate hydrolases"/>
    <property type="match status" value="1"/>
</dbReference>
<dbReference type="InterPro" id="IPR027417">
    <property type="entry name" value="P-loop_NTPase"/>
</dbReference>
<protein>
    <submittedName>
        <fullName evidence="2">AAA domain-containing protein</fullName>
    </submittedName>
</protein>
<name>A0A450U0E5_9GAMM</name>
<dbReference type="Pfam" id="PF13614">
    <property type="entry name" value="AAA_31"/>
    <property type="match status" value="1"/>
</dbReference>
<feature type="domain" description="AAA" evidence="1">
    <location>
        <begin position="2"/>
        <end position="202"/>
    </location>
</feature>
<dbReference type="PANTHER" id="PTHR13696">
    <property type="entry name" value="P-LOOP CONTAINING NUCLEOSIDE TRIPHOSPHATE HYDROLASE"/>
    <property type="match status" value="1"/>
</dbReference>
<accession>A0A450U0E5</accession>
<dbReference type="InterPro" id="IPR050678">
    <property type="entry name" value="DNA_Partitioning_ATPase"/>
</dbReference>
<dbReference type="InterPro" id="IPR025669">
    <property type="entry name" value="AAA_dom"/>
</dbReference>
<dbReference type="CDD" id="cd02042">
    <property type="entry name" value="ParAB_family"/>
    <property type="match status" value="1"/>
</dbReference>
<dbReference type="EMBL" id="CAADFE010000086">
    <property type="protein sequence ID" value="VFJ75712.1"/>
    <property type="molecule type" value="Genomic_DNA"/>
</dbReference>
<sequence length="351" mass="39060">MSIYALWNNKGGVGKSYLTFQIASEYARTHLDRKILVVDLCPQANSSGMLLGGMRKGEEALDILGAQTPRMTISGYMEDRIRSPYVNPHTGASYAVRVADHNWQVPGNLFLIAGDEQLEIQASRVLGATLPGPTDAWRIVHTWIRELVEDVQTSWNQQDATVFIDCNPSFSIYTELALSAADRLIIPFSADGSSKRAVRAVLALLYGVTRAPGAQQSQFFLNSRQFKLTAPRIYCYVGNRLTQYVSSAKAFRTIVHEIGEEIHAVWQKNPNVFHIHPAGEESPRNRRAFNEMFQSEIPDANTASVVSSSLGIPIVHLTAGQYEVAGRRVQVNQSQIEKQQENMQQLVVAIE</sequence>
<dbReference type="PANTHER" id="PTHR13696:SF99">
    <property type="entry name" value="COBYRINIC ACID AC-DIAMIDE SYNTHASE"/>
    <property type="match status" value="1"/>
</dbReference>